<keyword evidence="1" id="KW-1133">Transmembrane helix</keyword>
<evidence type="ECO:0000313" key="2">
    <source>
        <dbReference type="EMBL" id="PYI37540.1"/>
    </source>
</evidence>
<protein>
    <submittedName>
        <fullName evidence="2">Uncharacterized protein</fullName>
    </submittedName>
</protein>
<proteinExistence type="predicted"/>
<organism evidence="2 3">
    <name type="scientific">Arthrobacter psychrolactophilus</name>
    <dbReference type="NCBI Taxonomy" id="92442"/>
    <lineage>
        <taxon>Bacteria</taxon>
        <taxon>Bacillati</taxon>
        <taxon>Actinomycetota</taxon>
        <taxon>Actinomycetes</taxon>
        <taxon>Micrococcales</taxon>
        <taxon>Micrococcaceae</taxon>
        <taxon>Arthrobacter</taxon>
    </lineage>
</organism>
<dbReference type="Proteomes" id="UP000247980">
    <property type="component" value="Unassembled WGS sequence"/>
</dbReference>
<feature type="transmembrane region" description="Helical" evidence="1">
    <location>
        <begin position="27"/>
        <end position="44"/>
    </location>
</feature>
<reference evidence="2 3" key="1">
    <citation type="submission" date="2018-05" db="EMBL/GenBank/DDBJ databases">
        <title>Genetic diversity of glacier-inhabiting Cryobacterium bacteria in China and description of Cryobacterium mengkeensis sp. nov. and Arthrobacter glacialis sp. nov.</title>
        <authorList>
            <person name="Liu Q."/>
            <person name="Xin Y.-H."/>
        </authorList>
    </citation>
    <scope>NUCLEOTIDE SEQUENCE [LARGE SCALE GENOMIC DNA]</scope>
    <source>
        <strain evidence="2 3">B7</strain>
    </source>
</reference>
<evidence type="ECO:0000256" key="1">
    <source>
        <dbReference type="SAM" id="Phobius"/>
    </source>
</evidence>
<comment type="caution">
    <text evidence="2">The sequence shown here is derived from an EMBL/GenBank/DDBJ whole genome shotgun (WGS) entry which is preliminary data.</text>
</comment>
<sequence>MLTLSVGVFWLLHASLRVHSRKEAKYTAWLLLAGLPVMAIAFSWREWLLRILTIPDPHQDEWAAGW</sequence>
<evidence type="ECO:0000313" key="3">
    <source>
        <dbReference type="Proteomes" id="UP000247980"/>
    </source>
</evidence>
<name>A0A2V5J531_9MICC</name>
<gene>
    <name evidence="2" type="ORF">CVS30_14800</name>
</gene>
<keyword evidence="3" id="KW-1185">Reference proteome</keyword>
<dbReference type="EMBL" id="QJVC01000020">
    <property type="protein sequence ID" value="PYI37540.1"/>
    <property type="molecule type" value="Genomic_DNA"/>
</dbReference>
<keyword evidence="1" id="KW-0812">Transmembrane</keyword>
<accession>A0A2V5J531</accession>
<keyword evidence="1" id="KW-0472">Membrane</keyword>
<dbReference type="AlphaFoldDB" id="A0A2V5J531"/>